<protein>
    <submittedName>
        <fullName evidence="3">Uncharacterized protein</fullName>
    </submittedName>
</protein>
<feature type="compositionally biased region" description="Basic and acidic residues" evidence="2">
    <location>
        <begin position="170"/>
        <end position="188"/>
    </location>
</feature>
<name>A0A8H7A7F9_9EURO</name>
<dbReference type="Proteomes" id="UP000606974">
    <property type="component" value="Unassembled WGS sequence"/>
</dbReference>
<feature type="compositionally biased region" description="Basic and acidic residues" evidence="2">
    <location>
        <begin position="270"/>
        <end position="328"/>
    </location>
</feature>
<feature type="compositionally biased region" description="Acidic residues" evidence="2">
    <location>
        <begin position="159"/>
        <end position="169"/>
    </location>
</feature>
<feature type="compositionally biased region" description="Basic and acidic residues" evidence="2">
    <location>
        <begin position="229"/>
        <end position="238"/>
    </location>
</feature>
<organism evidence="3 4">
    <name type="scientific">Endocarpon pusillum</name>
    <dbReference type="NCBI Taxonomy" id="364733"/>
    <lineage>
        <taxon>Eukaryota</taxon>
        <taxon>Fungi</taxon>
        <taxon>Dikarya</taxon>
        <taxon>Ascomycota</taxon>
        <taxon>Pezizomycotina</taxon>
        <taxon>Eurotiomycetes</taxon>
        <taxon>Chaetothyriomycetidae</taxon>
        <taxon>Verrucariales</taxon>
        <taxon>Verrucariaceae</taxon>
        <taxon>Endocarpon</taxon>
    </lineage>
</organism>
<dbReference type="PANTHER" id="PTHR15885:SF1">
    <property type="entry name" value="COILED-COIL DOMAIN-CONTAINING PROTEIN 174"/>
    <property type="match status" value="1"/>
</dbReference>
<proteinExistence type="predicted"/>
<feature type="region of interest" description="Disordered" evidence="2">
    <location>
        <begin position="112"/>
        <end position="341"/>
    </location>
</feature>
<evidence type="ECO:0000256" key="1">
    <source>
        <dbReference type="ARBA" id="ARBA00023054"/>
    </source>
</evidence>
<dbReference type="InterPro" id="IPR025066">
    <property type="entry name" value="CCDC174-like"/>
</dbReference>
<evidence type="ECO:0000313" key="3">
    <source>
        <dbReference type="EMBL" id="KAF7502547.1"/>
    </source>
</evidence>
<keyword evidence="4" id="KW-1185">Reference proteome</keyword>
<dbReference type="OrthoDB" id="333551at2759"/>
<gene>
    <name evidence="3" type="ORF">GJ744_005610</name>
</gene>
<feature type="region of interest" description="Disordered" evidence="2">
    <location>
        <begin position="1"/>
        <end position="88"/>
    </location>
</feature>
<dbReference type="Pfam" id="PF13300">
    <property type="entry name" value="DUF4078"/>
    <property type="match status" value="1"/>
</dbReference>
<reference evidence="3" key="1">
    <citation type="submission" date="2020-02" db="EMBL/GenBank/DDBJ databases">
        <authorList>
            <person name="Palmer J.M."/>
        </authorList>
    </citation>
    <scope>NUCLEOTIDE SEQUENCE</scope>
    <source>
        <strain evidence="3">EPUS1.4</strain>
        <tissue evidence="3">Thallus</tissue>
    </source>
</reference>
<accession>A0A8H7A7F9</accession>
<feature type="compositionally biased region" description="Basic and acidic residues" evidence="2">
    <location>
        <begin position="112"/>
        <end position="144"/>
    </location>
</feature>
<sequence>MAANSLYGTKDPSKTKTKDISSSTSLAFSTHLSSLISKDSSRTNAGRPRPSKTKPDIFTQHNKNSRKRAAADISEDGEQKHKTAVDIGGVDSAALQRSKRRMEEKARIYVAMKRGDYIRPEDGRDDRTLVDFDRKWAEQETSGRDEEDDATSSGSSNSDSDEELVEYQDEFGRQRKGTKAEVAREERRRRIQANAAEEAEQFSARPKMPSNVIRGDTVQYNAFNPDDVTAEKMEDLAKKRDRSATPPEEKHYDANAEVRTKGTGFYTFSKDADSRQREMEALEKERLQTEKERKEREARKEKKRQEIEERRKRIAEQRSKVQADRFLADIDLGSVESHEGG</sequence>
<evidence type="ECO:0000256" key="2">
    <source>
        <dbReference type="SAM" id="MobiDB-lite"/>
    </source>
</evidence>
<dbReference type="PANTHER" id="PTHR15885">
    <property type="entry name" value="COILED-COIL DOMAIN-CONTAINING PROTEIN 174"/>
    <property type="match status" value="1"/>
</dbReference>
<dbReference type="AlphaFoldDB" id="A0A8H7A7F9"/>
<evidence type="ECO:0000313" key="4">
    <source>
        <dbReference type="Proteomes" id="UP000606974"/>
    </source>
</evidence>
<dbReference type="GO" id="GO:0005634">
    <property type="term" value="C:nucleus"/>
    <property type="evidence" value="ECO:0007669"/>
    <property type="project" value="TreeGrafter"/>
</dbReference>
<keyword evidence="1" id="KW-0175">Coiled coil</keyword>
<feature type="compositionally biased region" description="Polar residues" evidence="2">
    <location>
        <begin position="26"/>
        <end position="44"/>
    </location>
</feature>
<dbReference type="EMBL" id="JAACFV010000240">
    <property type="protein sequence ID" value="KAF7502547.1"/>
    <property type="molecule type" value="Genomic_DNA"/>
</dbReference>
<feature type="compositionally biased region" description="Basic and acidic residues" evidence="2">
    <location>
        <begin position="247"/>
        <end position="260"/>
    </location>
</feature>
<comment type="caution">
    <text evidence="3">The sequence shown here is derived from an EMBL/GenBank/DDBJ whole genome shotgun (WGS) entry which is preliminary data.</text>
</comment>